<dbReference type="GO" id="GO:0046688">
    <property type="term" value="P:response to copper ion"/>
    <property type="evidence" value="ECO:0007669"/>
    <property type="project" value="InterPro"/>
</dbReference>
<keyword evidence="6" id="KW-1133">Transmembrane helix</keyword>
<feature type="domain" description="CopC" evidence="8">
    <location>
        <begin position="25"/>
        <end position="118"/>
    </location>
</feature>
<dbReference type="AlphaFoldDB" id="A0A7X0IEX7"/>
<evidence type="ECO:0000313" key="10">
    <source>
        <dbReference type="Proteomes" id="UP000555564"/>
    </source>
</evidence>
<sequence>MRRLLTVLLVACAALATVVTPAVAHNVLTGSDPKNGAMLKELPERATLTFDQPVRAEFAKLALTLPGGAALPVTGVEVRGSKVIAPLPPGGPAGAYAIGYQIVSNDGHPVTGTIRFTVAGPSSATGATSPPDRTASPAPEVAPETASPGPGDPVTGAAASGVPQSGGGSWVWGLLVVALLVSGLGIAVVARRPPASGGHGA</sequence>
<evidence type="ECO:0000256" key="4">
    <source>
        <dbReference type="ARBA" id="ARBA00023008"/>
    </source>
</evidence>
<dbReference type="SUPFAM" id="SSF81296">
    <property type="entry name" value="E set domains"/>
    <property type="match status" value="1"/>
</dbReference>
<gene>
    <name evidence="9" type="ORF">BJ992_002154</name>
</gene>
<dbReference type="Proteomes" id="UP000555564">
    <property type="component" value="Unassembled WGS sequence"/>
</dbReference>
<evidence type="ECO:0000256" key="6">
    <source>
        <dbReference type="SAM" id="Phobius"/>
    </source>
</evidence>
<evidence type="ECO:0000256" key="2">
    <source>
        <dbReference type="ARBA" id="ARBA00022723"/>
    </source>
</evidence>
<accession>A0A7X0IEX7</accession>
<proteinExistence type="predicted"/>
<keyword evidence="6" id="KW-0472">Membrane</keyword>
<keyword evidence="6" id="KW-0812">Transmembrane</keyword>
<evidence type="ECO:0000259" key="8">
    <source>
        <dbReference type="Pfam" id="PF04234"/>
    </source>
</evidence>
<feature type="chain" id="PRO_5031305346" description="CopC domain-containing protein" evidence="7">
    <location>
        <begin position="25"/>
        <end position="201"/>
    </location>
</feature>
<feature type="transmembrane region" description="Helical" evidence="6">
    <location>
        <begin position="170"/>
        <end position="190"/>
    </location>
</feature>
<evidence type="ECO:0000313" key="9">
    <source>
        <dbReference type="EMBL" id="MBB6472723.1"/>
    </source>
</evidence>
<keyword evidence="3 7" id="KW-0732">Signal</keyword>
<dbReference type="InterPro" id="IPR032694">
    <property type="entry name" value="CopC/D"/>
</dbReference>
<dbReference type="RefSeq" id="WP_184980026.1">
    <property type="nucleotide sequence ID" value="NZ_BAAALO010000036.1"/>
</dbReference>
<comment type="caution">
    <text evidence="9">The sequence shown here is derived from an EMBL/GenBank/DDBJ whole genome shotgun (WGS) entry which is preliminary data.</text>
</comment>
<keyword evidence="4" id="KW-0186">Copper</keyword>
<dbReference type="Gene3D" id="2.60.40.1220">
    <property type="match status" value="1"/>
</dbReference>
<dbReference type="EMBL" id="JACHIU010000001">
    <property type="protein sequence ID" value="MBB6472723.1"/>
    <property type="molecule type" value="Genomic_DNA"/>
</dbReference>
<dbReference type="GO" id="GO:0005886">
    <property type="term" value="C:plasma membrane"/>
    <property type="evidence" value="ECO:0007669"/>
    <property type="project" value="TreeGrafter"/>
</dbReference>
<feature type="region of interest" description="Disordered" evidence="5">
    <location>
        <begin position="118"/>
        <end position="162"/>
    </location>
</feature>
<dbReference type="PANTHER" id="PTHR34820:SF4">
    <property type="entry name" value="INNER MEMBRANE PROTEIN YEBZ"/>
    <property type="match status" value="1"/>
</dbReference>
<dbReference type="GO" id="GO:0030313">
    <property type="term" value="C:cell envelope"/>
    <property type="evidence" value="ECO:0007669"/>
    <property type="project" value="UniProtKB-SubCell"/>
</dbReference>
<dbReference type="InterPro" id="IPR014755">
    <property type="entry name" value="Cu-Rt/internalin_Ig-like"/>
</dbReference>
<name>A0A7X0IEX7_9ACTN</name>
<dbReference type="InterPro" id="IPR014756">
    <property type="entry name" value="Ig_E-set"/>
</dbReference>
<dbReference type="InterPro" id="IPR007348">
    <property type="entry name" value="CopC_dom"/>
</dbReference>
<protein>
    <recommendedName>
        <fullName evidence="8">CopC domain-containing protein</fullName>
    </recommendedName>
</protein>
<reference evidence="9 10" key="1">
    <citation type="submission" date="2020-08" db="EMBL/GenBank/DDBJ databases">
        <title>Sequencing the genomes of 1000 actinobacteria strains.</title>
        <authorList>
            <person name="Klenk H.-P."/>
        </authorList>
    </citation>
    <scope>NUCLEOTIDE SEQUENCE [LARGE SCALE GENOMIC DNA]</scope>
    <source>
        <strain evidence="9 10">DSM 44936</strain>
    </source>
</reference>
<dbReference type="PANTHER" id="PTHR34820">
    <property type="entry name" value="INNER MEMBRANE PROTEIN YEBZ"/>
    <property type="match status" value="1"/>
</dbReference>
<evidence type="ECO:0000256" key="7">
    <source>
        <dbReference type="SAM" id="SignalP"/>
    </source>
</evidence>
<dbReference type="GO" id="GO:0042597">
    <property type="term" value="C:periplasmic space"/>
    <property type="evidence" value="ECO:0007669"/>
    <property type="project" value="InterPro"/>
</dbReference>
<evidence type="ECO:0000256" key="3">
    <source>
        <dbReference type="ARBA" id="ARBA00022729"/>
    </source>
</evidence>
<dbReference type="GO" id="GO:0006825">
    <property type="term" value="P:copper ion transport"/>
    <property type="evidence" value="ECO:0007669"/>
    <property type="project" value="InterPro"/>
</dbReference>
<feature type="signal peptide" evidence="7">
    <location>
        <begin position="1"/>
        <end position="24"/>
    </location>
</feature>
<evidence type="ECO:0000256" key="1">
    <source>
        <dbReference type="ARBA" id="ARBA00004196"/>
    </source>
</evidence>
<organism evidence="9 10">
    <name type="scientific">Sphaerisporangium rubeum</name>
    <dbReference type="NCBI Taxonomy" id="321317"/>
    <lineage>
        <taxon>Bacteria</taxon>
        <taxon>Bacillati</taxon>
        <taxon>Actinomycetota</taxon>
        <taxon>Actinomycetes</taxon>
        <taxon>Streptosporangiales</taxon>
        <taxon>Streptosporangiaceae</taxon>
        <taxon>Sphaerisporangium</taxon>
    </lineage>
</organism>
<dbReference type="Pfam" id="PF04234">
    <property type="entry name" value="CopC"/>
    <property type="match status" value="1"/>
</dbReference>
<dbReference type="GO" id="GO:0005507">
    <property type="term" value="F:copper ion binding"/>
    <property type="evidence" value="ECO:0007669"/>
    <property type="project" value="InterPro"/>
</dbReference>
<keyword evidence="10" id="KW-1185">Reference proteome</keyword>
<keyword evidence="2" id="KW-0479">Metal-binding</keyword>
<comment type="subcellular location">
    <subcellularLocation>
        <location evidence="1">Cell envelope</location>
    </subcellularLocation>
</comment>
<evidence type="ECO:0000256" key="5">
    <source>
        <dbReference type="SAM" id="MobiDB-lite"/>
    </source>
</evidence>